<feature type="compositionally biased region" description="Basic and acidic residues" evidence="1">
    <location>
        <begin position="246"/>
        <end position="263"/>
    </location>
</feature>
<organism evidence="2 3">
    <name type="scientific">Ilex paraguariensis</name>
    <name type="common">yerba mate</name>
    <dbReference type="NCBI Taxonomy" id="185542"/>
    <lineage>
        <taxon>Eukaryota</taxon>
        <taxon>Viridiplantae</taxon>
        <taxon>Streptophyta</taxon>
        <taxon>Embryophyta</taxon>
        <taxon>Tracheophyta</taxon>
        <taxon>Spermatophyta</taxon>
        <taxon>Magnoliopsida</taxon>
        <taxon>eudicotyledons</taxon>
        <taxon>Gunneridae</taxon>
        <taxon>Pentapetalae</taxon>
        <taxon>asterids</taxon>
        <taxon>campanulids</taxon>
        <taxon>Aquifoliales</taxon>
        <taxon>Aquifoliaceae</taxon>
        <taxon>Ilex</taxon>
    </lineage>
</organism>
<feature type="region of interest" description="Disordered" evidence="1">
    <location>
        <begin position="285"/>
        <end position="327"/>
    </location>
</feature>
<evidence type="ECO:0000313" key="3">
    <source>
        <dbReference type="Proteomes" id="UP001642360"/>
    </source>
</evidence>
<dbReference type="Proteomes" id="UP001642360">
    <property type="component" value="Unassembled WGS sequence"/>
</dbReference>
<name>A0ABC8T5Y0_9AQUA</name>
<evidence type="ECO:0000313" key="2">
    <source>
        <dbReference type="EMBL" id="CAK9163511.1"/>
    </source>
</evidence>
<feature type="compositionally biased region" description="Polar residues" evidence="1">
    <location>
        <begin position="1"/>
        <end position="15"/>
    </location>
</feature>
<feature type="compositionally biased region" description="Low complexity" evidence="1">
    <location>
        <begin position="30"/>
        <end position="48"/>
    </location>
</feature>
<dbReference type="PANTHER" id="PTHR33673">
    <property type="entry name" value="SUPPRESSOR SRP40-LIKE PROTEIN"/>
    <property type="match status" value="1"/>
</dbReference>
<evidence type="ECO:0000256" key="1">
    <source>
        <dbReference type="SAM" id="MobiDB-lite"/>
    </source>
</evidence>
<accession>A0ABC8T5Y0</accession>
<feature type="compositionally biased region" description="Acidic residues" evidence="1">
    <location>
        <begin position="49"/>
        <end position="61"/>
    </location>
</feature>
<comment type="caution">
    <text evidence="2">The sequence shown here is derived from an EMBL/GenBank/DDBJ whole genome shotgun (WGS) entry which is preliminary data.</text>
</comment>
<feature type="region of interest" description="Disordered" evidence="1">
    <location>
        <begin position="240"/>
        <end position="265"/>
    </location>
</feature>
<sequence>MGTANAESDQTSPGTESEHKITTNGNLRISFPSKLSSSFSSFSSSPESTLEDPFQEDDEQDMSISTTATPKLDKDAQLAFDYGERDAYGSSITKHEQANYDLAASALPVAATSHTPKASSDTKSTTECPPTQVMEHPSNSSLYRIPSSVFARTKSTSPVEWSVASNESLFSIHMGNMSFTKDHFFWRSGELGTPGEASTSGSLFNFPTNQSLVGKSTNSGKSCEIGVAEEAVETMKEVLMESSEDQNNKRFLTEGRISRRSEESSTSTKSFAFPILATDVASGNSMKGNSVRIGPQKQPPLSQQLSKSLLQPQLHPSAQPEPKTPAATPEVVQTRWFSCWPCWLCSSCCS</sequence>
<feature type="region of interest" description="Disordered" evidence="1">
    <location>
        <begin position="112"/>
        <end position="139"/>
    </location>
</feature>
<feature type="compositionally biased region" description="Polar residues" evidence="1">
    <location>
        <begin position="112"/>
        <end position="129"/>
    </location>
</feature>
<reference evidence="2 3" key="1">
    <citation type="submission" date="2024-02" db="EMBL/GenBank/DDBJ databases">
        <authorList>
            <person name="Vignale AGUSTIN F."/>
            <person name="Sosa J E."/>
            <person name="Modenutti C."/>
        </authorList>
    </citation>
    <scope>NUCLEOTIDE SEQUENCE [LARGE SCALE GENOMIC DNA]</scope>
</reference>
<dbReference type="EMBL" id="CAUOFW020004047">
    <property type="protein sequence ID" value="CAK9163511.1"/>
    <property type="molecule type" value="Genomic_DNA"/>
</dbReference>
<proteinExistence type="predicted"/>
<dbReference type="PANTHER" id="PTHR33673:SF38">
    <property type="entry name" value="CHROMODOMAIN-HELICASE-DNA-BINDING PROTEIN 7-LIKE"/>
    <property type="match status" value="1"/>
</dbReference>
<feature type="compositionally biased region" description="Low complexity" evidence="1">
    <location>
        <begin position="295"/>
        <end position="317"/>
    </location>
</feature>
<keyword evidence="3" id="KW-1185">Reference proteome</keyword>
<feature type="region of interest" description="Disordered" evidence="1">
    <location>
        <begin position="1"/>
        <end position="74"/>
    </location>
</feature>
<gene>
    <name evidence="2" type="ORF">ILEXP_LOCUS32561</name>
</gene>
<protein>
    <submittedName>
        <fullName evidence="2">Uncharacterized protein</fullName>
    </submittedName>
</protein>
<dbReference type="AlphaFoldDB" id="A0ABC8T5Y0"/>